<evidence type="ECO:0000256" key="3">
    <source>
        <dbReference type="ARBA" id="ARBA00023163"/>
    </source>
</evidence>
<dbReference type="InterPro" id="IPR036388">
    <property type="entry name" value="WH-like_DNA-bd_sf"/>
</dbReference>
<dbReference type="InterPro" id="IPR051011">
    <property type="entry name" value="Metal_resp_trans_reg"/>
</dbReference>
<dbReference type="InterPro" id="IPR036390">
    <property type="entry name" value="WH_DNA-bd_sf"/>
</dbReference>
<keyword evidence="3" id="KW-0804">Transcription</keyword>
<dbReference type="SUPFAM" id="SSF46785">
    <property type="entry name" value="Winged helix' DNA-binding domain"/>
    <property type="match status" value="1"/>
</dbReference>
<evidence type="ECO:0000256" key="1">
    <source>
        <dbReference type="ARBA" id="ARBA00023015"/>
    </source>
</evidence>
<reference evidence="5 6" key="1">
    <citation type="submission" date="2020-08" db="EMBL/GenBank/DDBJ databases">
        <title>Genomic Encyclopedia of Type Strains, Phase IV (KMG-IV): sequencing the most valuable type-strain genomes for metagenomic binning, comparative biology and taxonomic classification.</title>
        <authorList>
            <person name="Goeker M."/>
        </authorList>
    </citation>
    <scope>NUCLEOTIDE SEQUENCE [LARGE SCALE GENOMIC DNA]</scope>
    <source>
        <strain evidence="5 6">DSM 28570</strain>
    </source>
</reference>
<dbReference type="CDD" id="cd00090">
    <property type="entry name" value="HTH_ARSR"/>
    <property type="match status" value="1"/>
</dbReference>
<keyword evidence="2 5" id="KW-0238">DNA-binding</keyword>
<dbReference type="NCBIfam" id="NF033788">
    <property type="entry name" value="HTH_metalloreg"/>
    <property type="match status" value="1"/>
</dbReference>
<gene>
    <name evidence="5" type="ORF">HNQ81_002751</name>
</gene>
<evidence type="ECO:0000313" key="6">
    <source>
        <dbReference type="Proteomes" id="UP000539642"/>
    </source>
</evidence>
<feature type="domain" description="HTH arsR-type" evidence="4">
    <location>
        <begin position="24"/>
        <end position="117"/>
    </location>
</feature>
<dbReference type="GO" id="GO:0003677">
    <property type="term" value="F:DNA binding"/>
    <property type="evidence" value="ECO:0007669"/>
    <property type="project" value="UniProtKB-KW"/>
</dbReference>
<proteinExistence type="predicted"/>
<keyword evidence="1" id="KW-0805">Transcription regulation</keyword>
<dbReference type="PROSITE" id="PS50987">
    <property type="entry name" value="HTH_ARSR_2"/>
    <property type="match status" value="1"/>
</dbReference>
<name>A0A840UZY3_9BACT</name>
<dbReference type="RefSeq" id="WP_183351820.1">
    <property type="nucleotide sequence ID" value="NZ_JACHEO010000018.1"/>
</dbReference>
<evidence type="ECO:0000256" key="2">
    <source>
        <dbReference type="ARBA" id="ARBA00023125"/>
    </source>
</evidence>
<dbReference type="AlphaFoldDB" id="A0A840UZY3"/>
<organism evidence="5 6">
    <name type="scientific">Desulfoprunum benzoelyticum</name>
    <dbReference type="NCBI Taxonomy" id="1506996"/>
    <lineage>
        <taxon>Bacteria</taxon>
        <taxon>Pseudomonadati</taxon>
        <taxon>Thermodesulfobacteriota</taxon>
        <taxon>Desulfobulbia</taxon>
        <taxon>Desulfobulbales</taxon>
        <taxon>Desulfobulbaceae</taxon>
        <taxon>Desulfoprunum</taxon>
    </lineage>
</organism>
<dbReference type="InterPro" id="IPR011991">
    <property type="entry name" value="ArsR-like_HTH"/>
</dbReference>
<accession>A0A840UZY3</accession>
<dbReference type="InterPro" id="IPR018334">
    <property type="entry name" value="ArsR_HTH"/>
</dbReference>
<dbReference type="InterPro" id="IPR001845">
    <property type="entry name" value="HTH_ArsR_DNA-bd_dom"/>
</dbReference>
<evidence type="ECO:0000313" key="5">
    <source>
        <dbReference type="EMBL" id="MBB5349004.1"/>
    </source>
</evidence>
<dbReference type="PRINTS" id="PR00778">
    <property type="entry name" value="HTHARSR"/>
</dbReference>
<dbReference type="Proteomes" id="UP000539642">
    <property type="component" value="Unassembled WGS sequence"/>
</dbReference>
<comment type="caution">
    <text evidence="5">The sequence shown here is derived from an EMBL/GenBank/DDBJ whole genome shotgun (WGS) entry which is preliminary data.</text>
</comment>
<dbReference type="PANTHER" id="PTHR43132:SF6">
    <property type="entry name" value="HTH-TYPE TRANSCRIPTIONAL REPRESSOR CZRA"/>
    <property type="match status" value="1"/>
</dbReference>
<evidence type="ECO:0000259" key="4">
    <source>
        <dbReference type="PROSITE" id="PS50987"/>
    </source>
</evidence>
<dbReference type="PROSITE" id="PS00846">
    <property type="entry name" value="HTH_ARSR_1"/>
    <property type="match status" value="1"/>
</dbReference>
<dbReference type="PANTHER" id="PTHR43132">
    <property type="entry name" value="ARSENICAL RESISTANCE OPERON REPRESSOR ARSR-RELATED"/>
    <property type="match status" value="1"/>
</dbReference>
<keyword evidence="6" id="KW-1185">Reference proteome</keyword>
<dbReference type="SMART" id="SM00418">
    <property type="entry name" value="HTH_ARSR"/>
    <property type="match status" value="1"/>
</dbReference>
<protein>
    <submittedName>
        <fullName evidence="5">DNA-binding transcriptional ArsR family regulator</fullName>
    </submittedName>
</protein>
<dbReference type="EMBL" id="JACHEO010000018">
    <property type="protein sequence ID" value="MBB5349004.1"/>
    <property type="molecule type" value="Genomic_DNA"/>
</dbReference>
<sequence>MEHDVCGSRIIHPHKIAAARENALPATEIADLSQIFKALADPSRLRLLYALTREEMCVCDLSALLEISESAVSHQLRLLRNLQIVANRREGTVLYYRLKDHHVSELIALALEHLREG</sequence>
<dbReference type="Pfam" id="PF01022">
    <property type="entry name" value="HTH_5"/>
    <property type="match status" value="1"/>
</dbReference>
<dbReference type="GO" id="GO:0003700">
    <property type="term" value="F:DNA-binding transcription factor activity"/>
    <property type="evidence" value="ECO:0007669"/>
    <property type="project" value="InterPro"/>
</dbReference>
<dbReference type="Gene3D" id="1.10.10.10">
    <property type="entry name" value="Winged helix-like DNA-binding domain superfamily/Winged helix DNA-binding domain"/>
    <property type="match status" value="1"/>
</dbReference>